<dbReference type="CDD" id="cd01164">
    <property type="entry name" value="FruK_PfkB_like"/>
    <property type="match status" value="1"/>
</dbReference>
<keyword evidence="4 8" id="KW-0418">Kinase</keyword>
<dbReference type="InterPro" id="IPR011611">
    <property type="entry name" value="PfkB_dom"/>
</dbReference>
<keyword evidence="5 8" id="KW-0067">ATP-binding</keyword>
<dbReference type="PANTHER" id="PTHR46566">
    <property type="entry name" value="1-PHOSPHOFRUCTOKINASE-RELATED"/>
    <property type="match status" value="1"/>
</dbReference>
<name>F1Z3I7_9SPHN</name>
<dbReference type="PIRSF" id="PIRSF000535">
    <property type="entry name" value="1PFK/6PFK/LacC"/>
    <property type="match status" value="1"/>
</dbReference>
<comment type="catalytic activity">
    <reaction evidence="6 8">
        <text>beta-D-fructose 1-phosphate + ATP = beta-D-fructose 1,6-bisphosphate + ADP + H(+)</text>
        <dbReference type="Rhea" id="RHEA:14213"/>
        <dbReference type="ChEBI" id="CHEBI:15378"/>
        <dbReference type="ChEBI" id="CHEBI:30616"/>
        <dbReference type="ChEBI" id="CHEBI:32966"/>
        <dbReference type="ChEBI" id="CHEBI:138881"/>
        <dbReference type="ChEBI" id="CHEBI:456216"/>
        <dbReference type="EC" id="2.7.1.56"/>
    </reaction>
</comment>
<evidence type="ECO:0000256" key="3">
    <source>
        <dbReference type="ARBA" id="ARBA00022741"/>
    </source>
</evidence>
<dbReference type="GO" id="GO:0005524">
    <property type="term" value="F:ATP binding"/>
    <property type="evidence" value="ECO:0007669"/>
    <property type="project" value="UniProtKB-UniRule"/>
</dbReference>
<dbReference type="InParanoid" id="F1Z3I7"/>
<dbReference type="PANTHER" id="PTHR46566:SF5">
    <property type="entry name" value="1-PHOSPHOFRUCTOKINASE"/>
    <property type="match status" value="1"/>
</dbReference>
<dbReference type="RefSeq" id="WP_008068065.1">
    <property type="nucleotide sequence ID" value="NZ_AQWK01000012.1"/>
</dbReference>
<evidence type="ECO:0000259" key="9">
    <source>
        <dbReference type="Pfam" id="PF00294"/>
    </source>
</evidence>
<evidence type="ECO:0000256" key="2">
    <source>
        <dbReference type="ARBA" id="ARBA00022679"/>
    </source>
</evidence>
<keyword evidence="11" id="KW-1185">Reference proteome</keyword>
<comment type="function">
    <text evidence="8">Catalyzes the ATP-dependent phosphorylation of fructose-l-phosphate to fructose-l,6-bisphosphate.</text>
</comment>
<dbReference type="Pfam" id="PF00294">
    <property type="entry name" value="PfkB"/>
    <property type="match status" value="1"/>
</dbReference>
<dbReference type="Gene3D" id="3.40.1190.20">
    <property type="match status" value="1"/>
</dbReference>
<dbReference type="InterPro" id="IPR017583">
    <property type="entry name" value="Tagatose/fructose_Pkinase"/>
</dbReference>
<dbReference type="PROSITE" id="PS00584">
    <property type="entry name" value="PFKB_KINASES_2"/>
    <property type="match status" value="1"/>
</dbReference>
<evidence type="ECO:0000313" key="11">
    <source>
        <dbReference type="Proteomes" id="UP000004728"/>
    </source>
</evidence>
<evidence type="ECO:0000256" key="1">
    <source>
        <dbReference type="ARBA" id="ARBA00010688"/>
    </source>
</evidence>
<dbReference type="FunCoup" id="F1Z3I7">
    <property type="interactions" value="48"/>
</dbReference>
<evidence type="ECO:0000256" key="4">
    <source>
        <dbReference type="ARBA" id="ARBA00022777"/>
    </source>
</evidence>
<sequence length="323" mass="33222">MAPRIATLTLNPAIDQTIHVDHLVPGEVHRALSMRLDAGGKGVNVASCLADWGADVTALGLLGADNAAPFESLCAAKGIADRFVRVAGSTRVNIKIVDHADTTDINMDGMAADETDLARALAPLDAFADDNALVVLSGSVPPACPPEIYADLVSRLRTDGARVVLDTSGAPLGHALSAPVLPHVIKPNRRELAAWAGQPLDTIEDVIACGERLRARGIELVVVSMGEEGALFLSDEGALLARLDAGPLASTVGAGDAMVAGLVAALAQKAPLERIARLATAFAVAKLGRAGPHLPQRSSVEALSEDVVITPAQKCGGVVHGEV</sequence>
<dbReference type="SUPFAM" id="SSF53613">
    <property type="entry name" value="Ribokinase-like"/>
    <property type="match status" value="1"/>
</dbReference>
<dbReference type="eggNOG" id="COG1105">
    <property type="taxonomic scope" value="Bacteria"/>
</dbReference>
<dbReference type="AlphaFoldDB" id="F1Z3I7"/>
<evidence type="ECO:0000313" key="10">
    <source>
        <dbReference type="EMBL" id="EGD60801.1"/>
    </source>
</evidence>
<dbReference type="EMBL" id="AEWJ01000008">
    <property type="protein sequence ID" value="EGD60801.1"/>
    <property type="molecule type" value="Genomic_DNA"/>
</dbReference>
<keyword evidence="3 8" id="KW-0547">Nucleotide-binding</keyword>
<dbReference type="Proteomes" id="UP000004728">
    <property type="component" value="Unassembled WGS sequence"/>
</dbReference>
<dbReference type="OrthoDB" id="9801219at2"/>
<feature type="domain" description="Carbohydrate kinase PfkB" evidence="9">
    <location>
        <begin position="9"/>
        <end position="293"/>
    </location>
</feature>
<dbReference type="PROSITE" id="PS00583">
    <property type="entry name" value="PFKB_KINASES_1"/>
    <property type="match status" value="1"/>
</dbReference>
<dbReference type="InterPro" id="IPR022463">
    <property type="entry name" value="1-PFruKinase"/>
</dbReference>
<keyword evidence="2 7" id="KW-0808">Transferase</keyword>
<evidence type="ECO:0000256" key="7">
    <source>
        <dbReference type="PIRNR" id="PIRNR000535"/>
    </source>
</evidence>
<dbReference type="HOGENOM" id="CLU_050013_0_1_5"/>
<comment type="similarity">
    <text evidence="1 7 8">Belongs to the carbohydrate kinase PfkB family.</text>
</comment>
<comment type="caution">
    <text evidence="10">The sequence shown here is derived from an EMBL/GenBank/DDBJ whole genome shotgun (WGS) entry which is preliminary data.</text>
</comment>
<proteinExistence type="inferred from homology"/>
<dbReference type="GO" id="GO:0044281">
    <property type="term" value="P:small molecule metabolic process"/>
    <property type="evidence" value="ECO:0007669"/>
    <property type="project" value="UniProtKB-ARBA"/>
</dbReference>
<dbReference type="GO" id="GO:0005829">
    <property type="term" value="C:cytosol"/>
    <property type="evidence" value="ECO:0007669"/>
    <property type="project" value="TreeGrafter"/>
</dbReference>
<evidence type="ECO:0000256" key="5">
    <source>
        <dbReference type="ARBA" id="ARBA00022840"/>
    </source>
</evidence>
<dbReference type="InterPro" id="IPR029056">
    <property type="entry name" value="Ribokinase-like"/>
</dbReference>
<dbReference type="STRING" id="983920.Y88_1689"/>
<gene>
    <name evidence="10" type="ORF">Y88_1689</name>
</gene>
<evidence type="ECO:0000256" key="8">
    <source>
        <dbReference type="RuleBase" id="RU369061"/>
    </source>
</evidence>
<evidence type="ECO:0000256" key="6">
    <source>
        <dbReference type="ARBA" id="ARBA00047745"/>
    </source>
</evidence>
<dbReference type="FunFam" id="3.40.1190.20:FF:000001">
    <property type="entry name" value="Phosphofructokinase"/>
    <property type="match status" value="1"/>
</dbReference>
<dbReference type="InterPro" id="IPR002173">
    <property type="entry name" value="Carboh/pur_kinase_PfkB_CS"/>
</dbReference>
<reference evidence="10 11" key="1">
    <citation type="journal article" date="2012" name="J. Bacteriol.">
        <title>Draft Genome Sequence of Novosphingobium nitrogenifigens Y88T.</title>
        <authorList>
            <person name="Strabala T.J."/>
            <person name="Macdonald L."/>
            <person name="Liu V."/>
            <person name="Smit A.M."/>
        </authorList>
    </citation>
    <scope>NUCLEOTIDE SEQUENCE [LARGE SCALE GENOMIC DNA]</scope>
    <source>
        <strain evidence="10 11">DSM 19370</strain>
    </source>
</reference>
<protein>
    <recommendedName>
        <fullName evidence="7">Phosphofructokinase</fullName>
    </recommendedName>
</protein>
<dbReference type="GO" id="GO:0008662">
    <property type="term" value="F:1-phosphofructokinase activity"/>
    <property type="evidence" value="ECO:0007669"/>
    <property type="project" value="UniProtKB-UniRule"/>
</dbReference>
<accession>F1Z3I7</accession>
<dbReference type="NCBIfam" id="TIGR03168">
    <property type="entry name" value="1-PFK"/>
    <property type="match status" value="1"/>
</dbReference>
<dbReference type="GO" id="GO:0016052">
    <property type="term" value="P:carbohydrate catabolic process"/>
    <property type="evidence" value="ECO:0007669"/>
    <property type="project" value="UniProtKB-ARBA"/>
</dbReference>
<organism evidence="10 11">
    <name type="scientific">Novosphingobium nitrogenifigens DSM 19370</name>
    <dbReference type="NCBI Taxonomy" id="983920"/>
    <lineage>
        <taxon>Bacteria</taxon>
        <taxon>Pseudomonadati</taxon>
        <taxon>Pseudomonadota</taxon>
        <taxon>Alphaproteobacteria</taxon>
        <taxon>Sphingomonadales</taxon>
        <taxon>Sphingomonadaceae</taxon>
        <taxon>Novosphingobium</taxon>
    </lineage>
</organism>
<dbReference type="NCBIfam" id="TIGR03828">
    <property type="entry name" value="pfkB"/>
    <property type="match status" value="1"/>
</dbReference>